<evidence type="ECO:0000256" key="1">
    <source>
        <dbReference type="ARBA" id="ARBA00009500"/>
    </source>
</evidence>
<accession>A0A7J7LLR4</accession>
<dbReference type="OrthoDB" id="1063785at2759"/>
<dbReference type="Pfam" id="PF00079">
    <property type="entry name" value="Serpin"/>
    <property type="match status" value="1"/>
</dbReference>
<dbReference type="SUPFAM" id="SSF56574">
    <property type="entry name" value="Serpins"/>
    <property type="match status" value="1"/>
</dbReference>
<evidence type="ECO:0000259" key="2">
    <source>
        <dbReference type="Pfam" id="PF00079"/>
    </source>
</evidence>
<dbReference type="InterPro" id="IPR036186">
    <property type="entry name" value="Serpin_sf"/>
</dbReference>
<dbReference type="InterPro" id="IPR042185">
    <property type="entry name" value="Serpin_sf_2"/>
</dbReference>
<dbReference type="AlphaFoldDB" id="A0A7J7LLR4"/>
<sequence>MNLRKGLTKNRKFNLPDGTSIKVPFMTTNENQIIHSFKDFKEYVCVGSFQIPKFKISFGFKASEALKQGRLDLPFSNNAEHDGLVIDQPYDKKIKVSKVFHRSFIKVNEQGMEASAVTTVFVSMIEQEALELEPTIDFDAEHPFMFMVRNGKSGTLLFLGHVVLEENKIFHFHPGNDLLSFSCEEIFLVLHHHYSTTL</sequence>
<dbReference type="InterPro" id="IPR023796">
    <property type="entry name" value="Serpin_dom"/>
</dbReference>
<name>A0A7J7LLR4_9MAGN</name>
<dbReference type="InterPro" id="IPR000215">
    <property type="entry name" value="Serpin_fam"/>
</dbReference>
<keyword evidence="4" id="KW-1185">Reference proteome</keyword>
<organism evidence="3 4">
    <name type="scientific">Kingdonia uniflora</name>
    <dbReference type="NCBI Taxonomy" id="39325"/>
    <lineage>
        <taxon>Eukaryota</taxon>
        <taxon>Viridiplantae</taxon>
        <taxon>Streptophyta</taxon>
        <taxon>Embryophyta</taxon>
        <taxon>Tracheophyta</taxon>
        <taxon>Spermatophyta</taxon>
        <taxon>Magnoliopsida</taxon>
        <taxon>Ranunculales</taxon>
        <taxon>Circaeasteraceae</taxon>
        <taxon>Kingdonia</taxon>
    </lineage>
</organism>
<dbReference type="GO" id="GO:0004867">
    <property type="term" value="F:serine-type endopeptidase inhibitor activity"/>
    <property type="evidence" value="ECO:0007669"/>
    <property type="project" value="InterPro"/>
</dbReference>
<dbReference type="InterPro" id="IPR042178">
    <property type="entry name" value="Serpin_sf_1"/>
</dbReference>
<comment type="caution">
    <text evidence="3">The sequence shown here is derived from an EMBL/GenBank/DDBJ whole genome shotgun (WGS) entry which is preliminary data.</text>
</comment>
<gene>
    <name evidence="3" type="ORF">GIB67_029678</name>
</gene>
<dbReference type="Gene3D" id="2.30.39.10">
    <property type="entry name" value="Alpha-1-antitrypsin, domain 1"/>
    <property type="match status" value="1"/>
</dbReference>
<dbReference type="Proteomes" id="UP000541444">
    <property type="component" value="Unassembled WGS sequence"/>
</dbReference>
<dbReference type="EMBL" id="JACGCM010002205">
    <property type="protein sequence ID" value="KAF6143509.1"/>
    <property type="molecule type" value="Genomic_DNA"/>
</dbReference>
<evidence type="ECO:0000313" key="3">
    <source>
        <dbReference type="EMBL" id="KAF6143509.1"/>
    </source>
</evidence>
<protein>
    <recommendedName>
        <fullName evidence="2">Serpin domain-containing protein</fullName>
    </recommendedName>
</protein>
<comment type="similarity">
    <text evidence="1">Belongs to the serpin family.</text>
</comment>
<dbReference type="PANTHER" id="PTHR11461:SF211">
    <property type="entry name" value="GH10112P-RELATED"/>
    <property type="match status" value="1"/>
</dbReference>
<evidence type="ECO:0000313" key="4">
    <source>
        <dbReference type="Proteomes" id="UP000541444"/>
    </source>
</evidence>
<feature type="domain" description="Serpin" evidence="2">
    <location>
        <begin position="48"/>
        <end position="163"/>
    </location>
</feature>
<dbReference type="PANTHER" id="PTHR11461">
    <property type="entry name" value="SERINE PROTEASE INHIBITOR, SERPIN"/>
    <property type="match status" value="1"/>
</dbReference>
<reference evidence="3 4" key="1">
    <citation type="journal article" date="2020" name="IScience">
        <title>Genome Sequencing of the Endangered Kingdonia uniflora (Circaeasteraceae, Ranunculales) Reveals Potential Mechanisms of Evolutionary Specialization.</title>
        <authorList>
            <person name="Sun Y."/>
            <person name="Deng T."/>
            <person name="Zhang A."/>
            <person name="Moore M.J."/>
            <person name="Landis J.B."/>
            <person name="Lin N."/>
            <person name="Zhang H."/>
            <person name="Zhang X."/>
            <person name="Huang J."/>
            <person name="Zhang X."/>
            <person name="Sun H."/>
            <person name="Wang H."/>
        </authorList>
    </citation>
    <scope>NUCLEOTIDE SEQUENCE [LARGE SCALE GENOMIC DNA]</scope>
    <source>
        <strain evidence="3">TB1705</strain>
        <tissue evidence="3">Leaf</tissue>
    </source>
</reference>
<proteinExistence type="inferred from homology"/>
<dbReference type="Gene3D" id="3.30.497.10">
    <property type="entry name" value="Antithrombin, subunit I, domain 2"/>
    <property type="match status" value="1"/>
</dbReference>
<dbReference type="GO" id="GO:0005615">
    <property type="term" value="C:extracellular space"/>
    <property type="evidence" value="ECO:0007669"/>
    <property type="project" value="InterPro"/>
</dbReference>